<dbReference type="AlphaFoldDB" id="A0AAN6VBT5"/>
<protein>
    <submittedName>
        <fullName evidence="2">Uncharacterized protein</fullName>
    </submittedName>
</protein>
<evidence type="ECO:0000313" key="3">
    <source>
        <dbReference type="Proteomes" id="UP001302745"/>
    </source>
</evidence>
<keyword evidence="3" id="KW-1185">Reference proteome</keyword>
<proteinExistence type="predicted"/>
<comment type="caution">
    <text evidence="2">The sequence shown here is derived from an EMBL/GenBank/DDBJ whole genome shotgun (WGS) entry which is preliminary data.</text>
</comment>
<name>A0AAN6VBT5_9PEZI</name>
<accession>A0AAN6VBT5</accession>
<reference evidence="2" key="1">
    <citation type="journal article" date="2023" name="Mol. Phylogenet. Evol.">
        <title>Genome-scale phylogeny and comparative genomics of the fungal order Sordariales.</title>
        <authorList>
            <person name="Hensen N."/>
            <person name="Bonometti L."/>
            <person name="Westerberg I."/>
            <person name="Brannstrom I.O."/>
            <person name="Guillou S."/>
            <person name="Cros-Aarteil S."/>
            <person name="Calhoun S."/>
            <person name="Haridas S."/>
            <person name="Kuo A."/>
            <person name="Mondo S."/>
            <person name="Pangilinan J."/>
            <person name="Riley R."/>
            <person name="LaButti K."/>
            <person name="Andreopoulos B."/>
            <person name="Lipzen A."/>
            <person name="Chen C."/>
            <person name="Yan M."/>
            <person name="Daum C."/>
            <person name="Ng V."/>
            <person name="Clum A."/>
            <person name="Steindorff A."/>
            <person name="Ohm R.A."/>
            <person name="Martin F."/>
            <person name="Silar P."/>
            <person name="Natvig D.O."/>
            <person name="Lalanne C."/>
            <person name="Gautier V."/>
            <person name="Ament-Velasquez S.L."/>
            <person name="Kruys A."/>
            <person name="Hutchinson M.I."/>
            <person name="Powell A.J."/>
            <person name="Barry K."/>
            <person name="Miller A.N."/>
            <person name="Grigoriev I.V."/>
            <person name="Debuchy R."/>
            <person name="Gladieux P."/>
            <person name="Hiltunen Thoren M."/>
            <person name="Johannesson H."/>
        </authorList>
    </citation>
    <scope>NUCLEOTIDE SEQUENCE</scope>
    <source>
        <strain evidence="2">CBS 538.74</strain>
    </source>
</reference>
<feature type="region of interest" description="Disordered" evidence="1">
    <location>
        <begin position="1"/>
        <end position="21"/>
    </location>
</feature>
<organism evidence="2 3">
    <name type="scientific">Chaetomidium leptoderma</name>
    <dbReference type="NCBI Taxonomy" id="669021"/>
    <lineage>
        <taxon>Eukaryota</taxon>
        <taxon>Fungi</taxon>
        <taxon>Dikarya</taxon>
        <taxon>Ascomycota</taxon>
        <taxon>Pezizomycotina</taxon>
        <taxon>Sordariomycetes</taxon>
        <taxon>Sordariomycetidae</taxon>
        <taxon>Sordariales</taxon>
        <taxon>Chaetomiaceae</taxon>
        <taxon>Chaetomidium</taxon>
    </lineage>
</organism>
<dbReference type="Proteomes" id="UP001302745">
    <property type="component" value="Unassembled WGS sequence"/>
</dbReference>
<evidence type="ECO:0000256" key="1">
    <source>
        <dbReference type="SAM" id="MobiDB-lite"/>
    </source>
</evidence>
<sequence length="446" mass="50780">MAQEAAKAQTGDKTDPHGVSHHHLGGLPSELFDKILFEIDAIRDLAHFIATARFVYRRFRIQRRAVLFGVLQNELGPVLVDARFLFVFPYSDPADQVRYIDWLHLMADVYREMLRGGNTEDGMPVRGDALPSLKELTALCRTLHQINFIADMYVTARLGLFDLGGGGGTPATAPLSPLERRRLVRAFYRRQILSNAWAATRRPQYWTHEDTAAISNSSTHQGERLGLLGTLEPWELQQIDHADAFTTRLCLALVHHSPRTADGAPGIPPRQFDDLFAHLHRLVRFLRTYRGVAELAARDLPAGMEPAHCARLRDEYVNPYQMIPMRLAWQADRAASFPDPVTDKWEQDRLVVPYVGDGLDLVPYGWLDALRGRYVNWFGEGLHSIPWLPTWQSSRQSSDQFNAVNLWTNAGFSLWDRKRVEALKGLSMFGELYTGWVLNRLIERDD</sequence>
<reference evidence="2" key="2">
    <citation type="submission" date="2023-05" db="EMBL/GenBank/DDBJ databases">
        <authorList>
            <consortium name="Lawrence Berkeley National Laboratory"/>
            <person name="Steindorff A."/>
            <person name="Hensen N."/>
            <person name="Bonometti L."/>
            <person name="Westerberg I."/>
            <person name="Brannstrom I.O."/>
            <person name="Guillou S."/>
            <person name="Cros-Aarteil S."/>
            <person name="Calhoun S."/>
            <person name="Haridas S."/>
            <person name="Kuo A."/>
            <person name="Mondo S."/>
            <person name="Pangilinan J."/>
            <person name="Riley R."/>
            <person name="Labutti K."/>
            <person name="Andreopoulos B."/>
            <person name="Lipzen A."/>
            <person name="Chen C."/>
            <person name="Yanf M."/>
            <person name="Daum C."/>
            <person name="Ng V."/>
            <person name="Clum A."/>
            <person name="Ohm R."/>
            <person name="Martin F."/>
            <person name="Silar P."/>
            <person name="Natvig D."/>
            <person name="Lalanne C."/>
            <person name="Gautier V."/>
            <person name="Ament-Velasquez S.L."/>
            <person name="Kruys A."/>
            <person name="Hutchinson M.I."/>
            <person name="Powell A.J."/>
            <person name="Barry K."/>
            <person name="Miller A.N."/>
            <person name="Grigoriev I.V."/>
            <person name="Debuchy R."/>
            <person name="Gladieux P."/>
            <person name="Thoren M.H."/>
            <person name="Johannesson H."/>
        </authorList>
    </citation>
    <scope>NUCLEOTIDE SEQUENCE</scope>
    <source>
        <strain evidence="2">CBS 538.74</strain>
    </source>
</reference>
<gene>
    <name evidence="2" type="ORF">C8A00DRAFT_38964</name>
</gene>
<dbReference type="EMBL" id="MU857373">
    <property type="protein sequence ID" value="KAK4148467.1"/>
    <property type="molecule type" value="Genomic_DNA"/>
</dbReference>
<evidence type="ECO:0000313" key="2">
    <source>
        <dbReference type="EMBL" id="KAK4148467.1"/>
    </source>
</evidence>